<protein>
    <submittedName>
        <fullName evidence="1">Uncharacterized protein</fullName>
    </submittedName>
</protein>
<dbReference type="PANTHER" id="PTHR34415:SF1">
    <property type="entry name" value="INTEGRASE CATALYTIC DOMAIN-CONTAINING PROTEIN"/>
    <property type="match status" value="1"/>
</dbReference>
<name>A0ABV0QXA6_9TELE</name>
<keyword evidence="2" id="KW-1185">Reference proteome</keyword>
<sequence length="123" mass="14295">ECAVCKSSFKALWTQLHPHIRSCRPRTDLCWQCQQNNVQLIRSANLPEEKTAAIKKQQDHLQLVQKERAIYNEMTVACKKTCDDYQLSIGPSPPSSKKIRIQYSFDFAQQVFVPHCTFFSYKV</sequence>
<dbReference type="EMBL" id="JAHRIN010026116">
    <property type="protein sequence ID" value="MEQ2200485.1"/>
    <property type="molecule type" value="Genomic_DNA"/>
</dbReference>
<organism evidence="1 2">
    <name type="scientific">Xenoophorus captivus</name>
    <dbReference type="NCBI Taxonomy" id="1517983"/>
    <lineage>
        <taxon>Eukaryota</taxon>
        <taxon>Metazoa</taxon>
        <taxon>Chordata</taxon>
        <taxon>Craniata</taxon>
        <taxon>Vertebrata</taxon>
        <taxon>Euteleostomi</taxon>
        <taxon>Actinopterygii</taxon>
        <taxon>Neopterygii</taxon>
        <taxon>Teleostei</taxon>
        <taxon>Neoteleostei</taxon>
        <taxon>Acanthomorphata</taxon>
        <taxon>Ovalentaria</taxon>
        <taxon>Atherinomorphae</taxon>
        <taxon>Cyprinodontiformes</taxon>
        <taxon>Goodeidae</taxon>
        <taxon>Xenoophorus</taxon>
    </lineage>
</organism>
<gene>
    <name evidence="1" type="ORF">XENOCAPTIV_030090</name>
</gene>
<reference evidence="1 2" key="1">
    <citation type="submission" date="2021-06" db="EMBL/GenBank/DDBJ databases">
        <authorList>
            <person name="Palmer J.M."/>
        </authorList>
    </citation>
    <scope>NUCLEOTIDE SEQUENCE [LARGE SCALE GENOMIC DNA]</scope>
    <source>
        <strain evidence="1 2">XC_2019</strain>
        <tissue evidence="1">Muscle</tissue>
    </source>
</reference>
<feature type="non-terminal residue" evidence="1">
    <location>
        <position position="1"/>
    </location>
</feature>
<comment type="caution">
    <text evidence="1">The sequence shown here is derived from an EMBL/GenBank/DDBJ whole genome shotgun (WGS) entry which is preliminary data.</text>
</comment>
<proteinExistence type="predicted"/>
<accession>A0ABV0QXA6</accession>
<dbReference type="PANTHER" id="PTHR34415">
    <property type="entry name" value="INTEGRASE CATALYTIC DOMAIN-CONTAINING PROTEIN"/>
    <property type="match status" value="1"/>
</dbReference>
<evidence type="ECO:0000313" key="1">
    <source>
        <dbReference type="EMBL" id="MEQ2200485.1"/>
    </source>
</evidence>
<dbReference type="Proteomes" id="UP001434883">
    <property type="component" value="Unassembled WGS sequence"/>
</dbReference>
<evidence type="ECO:0000313" key="2">
    <source>
        <dbReference type="Proteomes" id="UP001434883"/>
    </source>
</evidence>